<evidence type="ECO:0000313" key="1">
    <source>
        <dbReference type="EMBL" id="MCI01824.1"/>
    </source>
</evidence>
<accession>A0A392NR09</accession>
<feature type="non-terminal residue" evidence="1">
    <location>
        <position position="1"/>
    </location>
</feature>
<reference evidence="1 2" key="1">
    <citation type="journal article" date="2018" name="Front. Plant Sci.">
        <title>Red Clover (Trifolium pratense) and Zigzag Clover (T. medium) - A Picture of Genomic Similarities and Differences.</title>
        <authorList>
            <person name="Dluhosova J."/>
            <person name="Istvanek J."/>
            <person name="Nedelnik J."/>
            <person name="Repkova J."/>
        </authorList>
    </citation>
    <scope>NUCLEOTIDE SEQUENCE [LARGE SCALE GENOMIC DNA]</scope>
    <source>
        <strain evidence="2">cv. 10/8</strain>
        <tissue evidence="1">Leaf</tissue>
    </source>
</reference>
<name>A0A392NR09_9FABA</name>
<dbReference type="EMBL" id="LXQA010047262">
    <property type="protein sequence ID" value="MCI01824.1"/>
    <property type="molecule type" value="Genomic_DNA"/>
</dbReference>
<protein>
    <submittedName>
        <fullName evidence="1">NBS-containing resistance-like protein</fullName>
    </submittedName>
</protein>
<sequence length="209" mass="23397">EKEKDTGFSKLFPGMMSDISDIVCLHIFIDGKEVCRKNYHYCTVGEHHMLMCDLRSLFNDEEWQGLDALCVGDDWKVVQIQIDSKLSLDCWGVCVLKQKTSTDDISFTLPNPNSSGGDYVPIPATSSLVPNGSPQMSGQRMRYLSENMNPRELYGEYLPLRELDETPSLPMALLRSFMIANVDIKGETSATAYGGSLKREHEESSSDVV</sequence>
<keyword evidence="2" id="KW-1185">Reference proteome</keyword>
<comment type="caution">
    <text evidence="1">The sequence shown here is derived from an EMBL/GenBank/DDBJ whole genome shotgun (WGS) entry which is preliminary data.</text>
</comment>
<dbReference type="Proteomes" id="UP000265520">
    <property type="component" value="Unassembled WGS sequence"/>
</dbReference>
<feature type="non-terminal residue" evidence="1">
    <location>
        <position position="209"/>
    </location>
</feature>
<evidence type="ECO:0000313" key="2">
    <source>
        <dbReference type="Proteomes" id="UP000265520"/>
    </source>
</evidence>
<organism evidence="1 2">
    <name type="scientific">Trifolium medium</name>
    <dbReference type="NCBI Taxonomy" id="97028"/>
    <lineage>
        <taxon>Eukaryota</taxon>
        <taxon>Viridiplantae</taxon>
        <taxon>Streptophyta</taxon>
        <taxon>Embryophyta</taxon>
        <taxon>Tracheophyta</taxon>
        <taxon>Spermatophyta</taxon>
        <taxon>Magnoliopsida</taxon>
        <taxon>eudicotyledons</taxon>
        <taxon>Gunneridae</taxon>
        <taxon>Pentapetalae</taxon>
        <taxon>rosids</taxon>
        <taxon>fabids</taxon>
        <taxon>Fabales</taxon>
        <taxon>Fabaceae</taxon>
        <taxon>Papilionoideae</taxon>
        <taxon>50 kb inversion clade</taxon>
        <taxon>NPAAA clade</taxon>
        <taxon>Hologalegina</taxon>
        <taxon>IRL clade</taxon>
        <taxon>Trifolieae</taxon>
        <taxon>Trifolium</taxon>
    </lineage>
</organism>
<proteinExistence type="predicted"/>
<dbReference type="AlphaFoldDB" id="A0A392NR09"/>